<dbReference type="Proteomes" id="UP000238916">
    <property type="component" value="Unassembled WGS sequence"/>
</dbReference>
<gene>
    <name evidence="1" type="ORF">SBF1_3770007</name>
</gene>
<evidence type="ECO:0000313" key="1">
    <source>
        <dbReference type="EMBL" id="SPF47046.1"/>
    </source>
</evidence>
<organism evidence="1 2">
    <name type="scientific">Candidatus Desulfosporosinus infrequens</name>
    <dbReference type="NCBI Taxonomy" id="2043169"/>
    <lineage>
        <taxon>Bacteria</taxon>
        <taxon>Bacillati</taxon>
        <taxon>Bacillota</taxon>
        <taxon>Clostridia</taxon>
        <taxon>Eubacteriales</taxon>
        <taxon>Desulfitobacteriaceae</taxon>
        <taxon>Desulfosporosinus</taxon>
    </lineage>
</organism>
<reference evidence="2" key="1">
    <citation type="submission" date="2018-02" db="EMBL/GenBank/DDBJ databases">
        <authorList>
            <person name="Hausmann B."/>
        </authorList>
    </citation>
    <scope>NUCLEOTIDE SEQUENCE [LARGE SCALE GENOMIC DNA]</scope>
    <source>
        <strain evidence="2">Peat soil MAG SbF1</strain>
    </source>
</reference>
<sequence length="67" mass="7425">MAVALRNLLAIYDVQPWLSVSGQFPFLILFEVKNALLKGVDCAFDEGEVANPRNREAPSFSLWGVVT</sequence>
<dbReference type="EMBL" id="OMOF01000309">
    <property type="protein sequence ID" value="SPF47046.1"/>
    <property type="molecule type" value="Genomic_DNA"/>
</dbReference>
<accession>A0A2U3L551</accession>
<protein>
    <submittedName>
        <fullName evidence="1">Uncharacterized protein</fullName>
    </submittedName>
</protein>
<dbReference type="AlphaFoldDB" id="A0A2U3L551"/>
<name>A0A2U3L551_9FIRM</name>
<evidence type="ECO:0000313" key="2">
    <source>
        <dbReference type="Proteomes" id="UP000238916"/>
    </source>
</evidence>
<proteinExistence type="predicted"/>